<evidence type="ECO:0000256" key="3">
    <source>
        <dbReference type="ARBA" id="ARBA00023180"/>
    </source>
</evidence>
<dbReference type="Proteomes" id="UP000515152">
    <property type="component" value="Chromosome 23"/>
</dbReference>
<name>A0A6P8EWA8_CLUHA</name>
<keyword evidence="2" id="KW-1015">Disulfide bond</keyword>
<dbReference type="KEGG" id="char:105904404"/>
<evidence type="ECO:0000313" key="6">
    <source>
        <dbReference type="Proteomes" id="UP000515152"/>
    </source>
</evidence>
<keyword evidence="4" id="KW-0812">Transmembrane</keyword>
<dbReference type="Gene3D" id="2.60.40.4100">
    <property type="entry name" value="Zona pellucida, ZP-C domain"/>
    <property type="match status" value="1"/>
</dbReference>
<dbReference type="RefSeq" id="XP_031416564.1">
    <property type="nucleotide sequence ID" value="XM_031560704.1"/>
</dbReference>
<feature type="transmembrane region" description="Helical" evidence="4">
    <location>
        <begin position="318"/>
        <end position="338"/>
    </location>
</feature>
<dbReference type="Gene3D" id="2.60.40.3210">
    <property type="entry name" value="Zona pellucida, ZP-N domain"/>
    <property type="match status" value="1"/>
</dbReference>
<dbReference type="InterPro" id="IPR048290">
    <property type="entry name" value="ZP_chr"/>
</dbReference>
<feature type="domain" description="ZP" evidence="5">
    <location>
        <begin position="12"/>
        <end position="259"/>
    </location>
</feature>
<protein>
    <submittedName>
        <fullName evidence="7">ZP domain-containing protein-like</fullName>
    </submittedName>
</protein>
<proteinExistence type="predicted"/>
<keyword evidence="3" id="KW-0325">Glycoprotein</keyword>
<keyword evidence="4" id="KW-1133">Transmembrane helix</keyword>
<dbReference type="PANTHER" id="PTHR14002">
    <property type="entry name" value="ENDOGLIN/TGF-BETA RECEPTOR TYPE III"/>
    <property type="match status" value="1"/>
</dbReference>
<evidence type="ECO:0000256" key="1">
    <source>
        <dbReference type="ARBA" id="ARBA00022729"/>
    </source>
</evidence>
<dbReference type="InterPro" id="IPR042235">
    <property type="entry name" value="ZP-C_dom"/>
</dbReference>
<sequence>MKSLHHLQSKWRCFAWRTVSHVVLEESGQIQLNKDNLRLSDPNCILHSNGTHLLANVPLDGCGTQIEDGGTYLIFKNRILSNDDPSTIIRRETDVDIEFCCNYSMQGDVLLSYIAHRPSLTFTKEGFGTFTYQFEFFQSQAFTQQDAKSYPLEFDVGDMMYMQIESISSVPNTELFAESCRATPSDNPHDATSYPIILNGCKADETVQIYANSNRSKVQFAMKAFKFMGHHDQVYITCSVILCEAGMTNSRCSQGCSRSSQVSKREASFQTATNPSSGHQIHKRDVHMQGSGHFVSQGPLRLRHHIDSPGAKEMNMNLIFCVSCLLAVITMICGVVVHRTPRSPNTGMV</sequence>
<dbReference type="Pfam" id="PF00100">
    <property type="entry name" value="Zona_pellucida"/>
    <property type="match status" value="1"/>
</dbReference>
<evidence type="ECO:0000259" key="5">
    <source>
        <dbReference type="PROSITE" id="PS51034"/>
    </source>
</evidence>
<dbReference type="GeneID" id="105904404"/>
<dbReference type="PANTHER" id="PTHR14002:SF59">
    <property type="entry name" value="CUB AND ZONA PELLUCIDA-LIKE DOMAIN-CONTAINING PROTEIN 1-RELATED"/>
    <property type="match status" value="1"/>
</dbReference>
<evidence type="ECO:0000313" key="7">
    <source>
        <dbReference type="RefSeq" id="XP_031416564.1"/>
    </source>
</evidence>
<dbReference type="InterPro" id="IPR055355">
    <property type="entry name" value="ZP-C"/>
</dbReference>
<dbReference type="InterPro" id="IPR055356">
    <property type="entry name" value="ZP-N"/>
</dbReference>
<gene>
    <name evidence="7" type="primary">LOC105904404</name>
</gene>
<keyword evidence="1" id="KW-0732">Signal</keyword>
<keyword evidence="6" id="KW-1185">Reference proteome</keyword>
<reference evidence="7" key="1">
    <citation type="submission" date="2025-08" db="UniProtKB">
        <authorList>
            <consortium name="RefSeq"/>
        </authorList>
    </citation>
    <scope>IDENTIFICATION</scope>
</reference>
<dbReference type="PROSITE" id="PS51034">
    <property type="entry name" value="ZP_2"/>
    <property type="match status" value="1"/>
</dbReference>
<evidence type="ECO:0000256" key="4">
    <source>
        <dbReference type="SAM" id="Phobius"/>
    </source>
</evidence>
<dbReference type="OrthoDB" id="10063988at2759"/>
<dbReference type="Pfam" id="PF23344">
    <property type="entry name" value="ZP-N"/>
    <property type="match status" value="1"/>
</dbReference>
<evidence type="ECO:0000256" key="2">
    <source>
        <dbReference type="ARBA" id="ARBA00023157"/>
    </source>
</evidence>
<dbReference type="PRINTS" id="PR00023">
    <property type="entry name" value="ZPELLUCIDA"/>
</dbReference>
<dbReference type="InterPro" id="IPR001507">
    <property type="entry name" value="ZP_dom"/>
</dbReference>
<keyword evidence="4" id="KW-0472">Membrane</keyword>
<dbReference type="SMART" id="SM00241">
    <property type="entry name" value="ZP"/>
    <property type="match status" value="1"/>
</dbReference>
<organism evidence="6 7">
    <name type="scientific">Clupea harengus</name>
    <name type="common">Atlantic herring</name>
    <dbReference type="NCBI Taxonomy" id="7950"/>
    <lineage>
        <taxon>Eukaryota</taxon>
        <taxon>Metazoa</taxon>
        <taxon>Chordata</taxon>
        <taxon>Craniata</taxon>
        <taxon>Vertebrata</taxon>
        <taxon>Euteleostomi</taxon>
        <taxon>Actinopterygii</taxon>
        <taxon>Neopterygii</taxon>
        <taxon>Teleostei</taxon>
        <taxon>Clupei</taxon>
        <taxon>Clupeiformes</taxon>
        <taxon>Clupeoidei</taxon>
        <taxon>Clupeidae</taxon>
        <taxon>Clupea</taxon>
    </lineage>
</organism>
<dbReference type="AlphaFoldDB" id="A0A6P8EWA8"/>
<accession>A0A6P8EWA8</accession>